<proteinExistence type="predicted"/>
<reference evidence="3" key="1">
    <citation type="submission" date="2022-08" db="EMBL/GenBank/DDBJ databases">
        <title>Genomic Encyclopedia of Type Strains, Phase III (KMG-III): the genomes of soil and plant-associated and newly described type strains.</title>
        <authorList>
            <person name="Whitman W."/>
        </authorList>
    </citation>
    <scope>NUCLEOTIDE SEQUENCE</scope>
    <source>
        <strain evidence="3">HMT 1</strain>
    </source>
</reference>
<dbReference type="Pfam" id="PF02636">
    <property type="entry name" value="Methyltransf_28"/>
    <property type="match status" value="1"/>
</dbReference>
<accession>A0AAE3HMR0</accession>
<dbReference type="InterPro" id="IPR003788">
    <property type="entry name" value="NDUFAF7"/>
</dbReference>
<dbReference type="EMBL" id="JANUCT010000008">
    <property type="protein sequence ID" value="MCS3903347.1"/>
    <property type="molecule type" value="Genomic_DNA"/>
</dbReference>
<dbReference type="GO" id="GO:0035243">
    <property type="term" value="F:protein-arginine omega-N symmetric methyltransferase activity"/>
    <property type="evidence" value="ECO:0007669"/>
    <property type="project" value="TreeGrafter"/>
</dbReference>
<keyword evidence="1 3" id="KW-0489">Methyltransferase</keyword>
<gene>
    <name evidence="3" type="ORF">J2T55_001368</name>
</gene>
<dbReference type="SUPFAM" id="SSF53335">
    <property type="entry name" value="S-adenosyl-L-methionine-dependent methyltransferases"/>
    <property type="match status" value="1"/>
</dbReference>
<evidence type="ECO:0000256" key="1">
    <source>
        <dbReference type="ARBA" id="ARBA00022603"/>
    </source>
</evidence>
<dbReference type="PANTHER" id="PTHR12049:SF7">
    <property type="entry name" value="PROTEIN ARGININE METHYLTRANSFERASE NDUFAF7, MITOCHONDRIAL"/>
    <property type="match status" value="1"/>
</dbReference>
<dbReference type="GO" id="GO:0032259">
    <property type="term" value="P:methylation"/>
    <property type="evidence" value="ECO:0007669"/>
    <property type="project" value="UniProtKB-KW"/>
</dbReference>
<keyword evidence="2" id="KW-0808">Transferase</keyword>
<keyword evidence="4" id="KW-1185">Reference proteome</keyword>
<comment type="caution">
    <text evidence="3">The sequence shown here is derived from an EMBL/GenBank/DDBJ whole genome shotgun (WGS) entry which is preliminary data.</text>
</comment>
<organism evidence="3 4">
    <name type="scientific">Methylohalomonas lacus</name>
    <dbReference type="NCBI Taxonomy" id="398773"/>
    <lineage>
        <taxon>Bacteria</taxon>
        <taxon>Pseudomonadati</taxon>
        <taxon>Pseudomonadota</taxon>
        <taxon>Gammaproteobacteria</taxon>
        <taxon>Methylohalomonadales</taxon>
        <taxon>Methylohalomonadaceae</taxon>
        <taxon>Methylohalomonas</taxon>
    </lineage>
</organism>
<dbReference type="Proteomes" id="UP001204445">
    <property type="component" value="Unassembled WGS sequence"/>
</dbReference>
<dbReference type="InterPro" id="IPR029063">
    <property type="entry name" value="SAM-dependent_MTases_sf"/>
</dbReference>
<evidence type="ECO:0000256" key="2">
    <source>
        <dbReference type="ARBA" id="ARBA00022679"/>
    </source>
</evidence>
<dbReference type="InterPro" id="IPR038375">
    <property type="entry name" value="NDUFAF7_sf"/>
</dbReference>
<evidence type="ECO:0000313" key="4">
    <source>
        <dbReference type="Proteomes" id="UP001204445"/>
    </source>
</evidence>
<protein>
    <submittedName>
        <fullName evidence="3">SAM-dependent MidA family methyltransferase</fullName>
    </submittedName>
</protein>
<name>A0AAE3HMR0_9GAMM</name>
<sequence length="400" mass="43643">MPLSVQSRTSVESLPEPDATAAAHSDAVRVHIAAAIDEAGGIISFADYMTQALYAPGLGYYSAGAAKLGAAGDFVTAPEISTLFGRCIARQCEEVLATLAGGAILELGAGSGRLAVDVLGELASRECLPECYYILEVSADLRERQQRLIAEQLPQLVDRVQWLEQLPAEPLQGIVLANEVLDALPVECVQLDDTAHVELGVTHDDGVFRWQSRSPGAQLHAALARLLVELPETPAPPYRTEINTGLEDWLRAVAGVLDRGVMLFIDYGYPRAEYYHPQRNAGSLICHYRHRAHEDPFLYPGLQDISASVDFTRLAEAAQACDLEVAGFTSQAHFLLGCGLDNMLAAAADQSQQDYWRLTGEVKRLTLPGEMGERFKAMALVRDYDGPLAGFRLQDFRHRL</sequence>
<evidence type="ECO:0000313" key="3">
    <source>
        <dbReference type="EMBL" id="MCS3903347.1"/>
    </source>
</evidence>
<dbReference type="PANTHER" id="PTHR12049">
    <property type="entry name" value="PROTEIN ARGININE METHYLTRANSFERASE NDUFAF7, MITOCHONDRIAL"/>
    <property type="match status" value="1"/>
</dbReference>
<dbReference type="AlphaFoldDB" id="A0AAE3HMR0"/>
<dbReference type="Gene3D" id="3.40.50.12710">
    <property type="match status" value="1"/>
</dbReference>